<evidence type="ECO:0000313" key="3">
    <source>
        <dbReference type="EMBL" id="KAJ6823358.1"/>
    </source>
</evidence>
<dbReference type="PANTHER" id="PTHR33306">
    <property type="entry name" value="EXPRESSED PROTEIN-RELATED-RELATED"/>
    <property type="match status" value="1"/>
</dbReference>
<keyword evidence="1" id="KW-0812">Transmembrane</keyword>
<reference evidence="3" key="1">
    <citation type="journal article" date="2023" name="GigaByte">
        <title>Genome assembly of the bearded iris, Iris pallida Lam.</title>
        <authorList>
            <person name="Bruccoleri R.E."/>
            <person name="Oakeley E.J."/>
            <person name="Faust A.M.E."/>
            <person name="Altorfer M."/>
            <person name="Dessus-Babus S."/>
            <person name="Burckhardt D."/>
            <person name="Oertli M."/>
            <person name="Naumann U."/>
            <person name="Petersen F."/>
            <person name="Wong J."/>
        </authorList>
    </citation>
    <scope>NUCLEOTIDE SEQUENCE</scope>
    <source>
        <strain evidence="3">GSM-AAB239-AS_SAM_17_03QT</strain>
    </source>
</reference>
<organism evidence="3 4">
    <name type="scientific">Iris pallida</name>
    <name type="common">Sweet iris</name>
    <dbReference type="NCBI Taxonomy" id="29817"/>
    <lineage>
        <taxon>Eukaryota</taxon>
        <taxon>Viridiplantae</taxon>
        <taxon>Streptophyta</taxon>
        <taxon>Embryophyta</taxon>
        <taxon>Tracheophyta</taxon>
        <taxon>Spermatophyta</taxon>
        <taxon>Magnoliopsida</taxon>
        <taxon>Liliopsida</taxon>
        <taxon>Asparagales</taxon>
        <taxon>Iridaceae</taxon>
        <taxon>Iridoideae</taxon>
        <taxon>Irideae</taxon>
        <taxon>Iris</taxon>
    </lineage>
</organism>
<feature type="transmembrane region" description="Helical" evidence="1">
    <location>
        <begin position="110"/>
        <end position="128"/>
    </location>
</feature>
<dbReference type="PANTHER" id="PTHR33306:SF7">
    <property type="entry name" value="EXPRESSED PROTEIN"/>
    <property type="match status" value="1"/>
</dbReference>
<dbReference type="Proteomes" id="UP001140949">
    <property type="component" value="Unassembled WGS sequence"/>
</dbReference>
<gene>
    <name evidence="2" type="ORF">M6B38_136680</name>
    <name evidence="3" type="ORF">M6B38_384200</name>
</gene>
<evidence type="ECO:0008006" key="5">
    <source>
        <dbReference type="Google" id="ProtNLM"/>
    </source>
</evidence>
<feature type="transmembrane region" description="Helical" evidence="1">
    <location>
        <begin position="53"/>
        <end position="71"/>
    </location>
</feature>
<feature type="transmembrane region" description="Helical" evidence="1">
    <location>
        <begin position="20"/>
        <end position="41"/>
    </location>
</feature>
<comment type="caution">
    <text evidence="3">The sequence shown here is derived from an EMBL/GenBank/DDBJ whole genome shotgun (WGS) entry which is preliminary data.</text>
</comment>
<proteinExistence type="predicted"/>
<evidence type="ECO:0000313" key="2">
    <source>
        <dbReference type="EMBL" id="KAJ6814907.1"/>
    </source>
</evidence>
<evidence type="ECO:0000256" key="1">
    <source>
        <dbReference type="SAM" id="Phobius"/>
    </source>
</evidence>
<keyword evidence="1" id="KW-1133">Transmembrane helix</keyword>
<dbReference type="AlphaFoldDB" id="A0AAX6G4V2"/>
<keyword evidence="1" id="KW-0472">Membrane</keyword>
<sequence>MAYGRRDPSIFDSFSLSPLPYPVIFILLVVLLLLSFSFSSTYEDILEEAEDRVNWLLLASPIVLLLLIRWISTSDALDGLLGWFYPNDRRHRSGGYYNSGGGYGSSDGGASPWGVAAVVVLVLVMVSFQSSFQDLWGA</sequence>
<name>A0AAX6G4V2_IRIPA</name>
<accession>A0AAX6G4V2</accession>
<keyword evidence="4" id="KW-1185">Reference proteome</keyword>
<protein>
    <recommendedName>
        <fullName evidence="5">Transmembrane protein</fullName>
    </recommendedName>
</protein>
<dbReference type="EMBL" id="JANAVB010022999">
    <property type="protein sequence ID" value="KAJ6823358.1"/>
    <property type="molecule type" value="Genomic_DNA"/>
</dbReference>
<evidence type="ECO:0000313" key="4">
    <source>
        <dbReference type="Proteomes" id="UP001140949"/>
    </source>
</evidence>
<reference evidence="3" key="2">
    <citation type="submission" date="2023-04" db="EMBL/GenBank/DDBJ databases">
        <authorList>
            <person name="Bruccoleri R.E."/>
            <person name="Oakeley E.J."/>
            <person name="Faust A.-M."/>
            <person name="Dessus-Babus S."/>
            <person name="Altorfer M."/>
            <person name="Burckhardt D."/>
            <person name="Oertli M."/>
            <person name="Naumann U."/>
            <person name="Petersen F."/>
            <person name="Wong J."/>
        </authorList>
    </citation>
    <scope>NUCLEOTIDE SEQUENCE</scope>
    <source>
        <strain evidence="3">GSM-AAB239-AS_SAM_17_03QT</strain>
        <tissue evidence="3">Leaf</tissue>
    </source>
</reference>
<dbReference type="EMBL" id="JANAVB010029509">
    <property type="protein sequence ID" value="KAJ6814907.1"/>
    <property type="molecule type" value="Genomic_DNA"/>
</dbReference>